<reference evidence="1" key="1">
    <citation type="submission" date="2022-07" db="EMBL/GenBank/DDBJ databases">
        <authorList>
            <person name="Kouya T."/>
            <person name="Ishiyama Y."/>
        </authorList>
    </citation>
    <scope>NUCLEOTIDE SEQUENCE</scope>
    <source>
        <strain evidence="1">WR16-4</strain>
    </source>
</reference>
<keyword evidence="2" id="KW-1185">Reference proteome</keyword>
<evidence type="ECO:0000313" key="1">
    <source>
        <dbReference type="EMBL" id="GLB47300.1"/>
    </source>
</evidence>
<sequence length="81" mass="9712">MTERQMIQEILNTVDITYDFENADDDSKEYTLLIKRQNNDRRDLDEVNQEIKNYFKDADFSYDETVRPKDTDADIKVDIAR</sequence>
<protein>
    <submittedName>
        <fullName evidence="1">Uncharacterized protein</fullName>
    </submittedName>
</protein>
<name>A0A9W6ESZ2_9LACO</name>
<gene>
    <name evidence="1" type="ORF">WR164_12790</name>
</gene>
<dbReference type="EMBL" id="BRPL01000002">
    <property type="protein sequence ID" value="GLB47300.1"/>
    <property type="molecule type" value="Genomic_DNA"/>
</dbReference>
<comment type="caution">
    <text evidence="1">The sequence shown here is derived from an EMBL/GenBank/DDBJ whole genome shotgun (WGS) entry which is preliminary data.</text>
</comment>
<dbReference type="RefSeq" id="WP_286136762.1">
    <property type="nucleotide sequence ID" value="NZ_BRPL01000002.1"/>
</dbReference>
<evidence type="ECO:0000313" key="2">
    <source>
        <dbReference type="Proteomes" id="UP001144204"/>
    </source>
</evidence>
<accession>A0A9W6ESZ2</accession>
<reference evidence="1" key="2">
    <citation type="journal article" date="2023" name="PLoS ONE">
        <title>Philodulcilactobacillus myokoensis gen. nov., sp. nov., a fructophilic, acidophilic, and agar-phobic lactic acid bacterium isolated from fermented vegetable extracts.</title>
        <authorList>
            <person name="Kouya T."/>
            <person name="Ishiyama Y."/>
            <person name="Ohashi S."/>
            <person name="Kumakubo R."/>
            <person name="Yamazaki T."/>
            <person name="Otaki T."/>
        </authorList>
    </citation>
    <scope>NUCLEOTIDE SEQUENCE</scope>
    <source>
        <strain evidence="1">WR16-4</strain>
    </source>
</reference>
<dbReference type="Proteomes" id="UP001144204">
    <property type="component" value="Unassembled WGS sequence"/>
</dbReference>
<proteinExistence type="predicted"/>
<organism evidence="1 2">
    <name type="scientific">Philodulcilactobacillus myokoensis</name>
    <dbReference type="NCBI Taxonomy" id="2929573"/>
    <lineage>
        <taxon>Bacteria</taxon>
        <taxon>Bacillati</taxon>
        <taxon>Bacillota</taxon>
        <taxon>Bacilli</taxon>
        <taxon>Lactobacillales</taxon>
        <taxon>Lactobacillaceae</taxon>
        <taxon>Philodulcilactobacillus</taxon>
    </lineage>
</organism>
<dbReference type="AlphaFoldDB" id="A0A9W6ESZ2"/>